<gene>
    <name evidence="6" type="ORF">L484_020800</name>
</gene>
<evidence type="ECO:0008006" key="8">
    <source>
        <dbReference type="Google" id="ProtNLM"/>
    </source>
</evidence>
<evidence type="ECO:0000256" key="2">
    <source>
        <dbReference type="ARBA" id="ARBA00011738"/>
    </source>
</evidence>
<dbReference type="InterPro" id="IPR005477">
    <property type="entry name" value="Dxylulose-5-P_synthase"/>
</dbReference>
<sequence>MAVARDLLGKKNHVISVIGDGAMTAVMAYEAMNNARYLDTNMIIVLNDNKQVSLPTATLDRPATLVGALCSALTKIQGILKTLSSCKSTEPLNL</sequence>
<name>W9S5R4_9ROSA</name>
<keyword evidence="3" id="KW-0808">Transferase</keyword>
<dbReference type="Proteomes" id="UP000030645">
    <property type="component" value="Unassembled WGS sequence"/>
</dbReference>
<evidence type="ECO:0000256" key="3">
    <source>
        <dbReference type="ARBA" id="ARBA00022679"/>
    </source>
</evidence>
<proteinExistence type="predicted"/>
<dbReference type="InterPro" id="IPR029061">
    <property type="entry name" value="THDP-binding"/>
</dbReference>
<organism evidence="6 7">
    <name type="scientific">Morus notabilis</name>
    <dbReference type="NCBI Taxonomy" id="981085"/>
    <lineage>
        <taxon>Eukaryota</taxon>
        <taxon>Viridiplantae</taxon>
        <taxon>Streptophyta</taxon>
        <taxon>Embryophyta</taxon>
        <taxon>Tracheophyta</taxon>
        <taxon>Spermatophyta</taxon>
        <taxon>Magnoliopsida</taxon>
        <taxon>eudicotyledons</taxon>
        <taxon>Gunneridae</taxon>
        <taxon>Pentapetalae</taxon>
        <taxon>rosids</taxon>
        <taxon>fabids</taxon>
        <taxon>Rosales</taxon>
        <taxon>Moraceae</taxon>
        <taxon>Moreae</taxon>
        <taxon>Morus</taxon>
    </lineage>
</organism>
<keyword evidence="7" id="KW-1185">Reference proteome</keyword>
<dbReference type="eggNOG" id="KOG0523">
    <property type="taxonomic scope" value="Eukaryota"/>
</dbReference>
<dbReference type="AlphaFoldDB" id="W9S5R4"/>
<dbReference type="Pfam" id="PF13292">
    <property type="entry name" value="DXP_synthase_N"/>
    <property type="match status" value="1"/>
</dbReference>
<keyword evidence="4" id="KW-0460">Magnesium</keyword>
<evidence type="ECO:0000313" key="6">
    <source>
        <dbReference type="EMBL" id="EXC11745.1"/>
    </source>
</evidence>
<evidence type="ECO:0000313" key="7">
    <source>
        <dbReference type="Proteomes" id="UP000030645"/>
    </source>
</evidence>
<dbReference type="GO" id="GO:0008661">
    <property type="term" value="F:1-deoxy-D-xylulose-5-phosphate synthase activity"/>
    <property type="evidence" value="ECO:0007669"/>
    <property type="project" value="InterPro"/>
</dbReference>
<evidence type="ECO:0000256" key="4">
    <source>
        <dbReference type="ARBA" id="ARBA00022842"/>
    </source>
</evidence>
<keyword evidence="5" id="KW-0786">Thiamine pyrophosphate</keyword>
<dbReference type="EMBL" id="KE345702">
    <property type="protein sequence ID" value="EXC11745.1"/>
    <property type="molecule type" value="Genomic_DNA"/>
</dbReference>
<dbReference type="SUPFAM" id="SSF52518">
    <property type="entry name" value="Thiamin diphosphate-binding fold (THDP-binding)"/>
    <property type="match status" value="1"/>
</dbReference>
<dbReference type="STRING" id="981085.W9S5R4"/>
<reference evidence="7" key="1">
    <citation type="submission" date="2013-01" db="EMBL/GenBank/DDBJ databases">
        <title>Draft Genome Sequence of a Mulberry Tree, Morus notabilis C.K. Schneid.</title>
        <authorList>
            <person name="He N."/>
            <person name="Zhao S."/>
        </authorList>
    </citation>
    <scope>NUCLEOTIDE SEQUENCE</scope>
</reference>
<dbReference type="PANTHER" id="PTHR43322">
    <property type="entry name" value="1-D-DEOXYXYLULOSE 5-PHOSPHATE SYNTHASE-RELATED"/>
    <property type="match status" value="1"/>
</dbReference>
<comment type="cofactor">
    <cofactor evidence="1">
        <name>Mg(2+)</name>
        <dbReference type="ChEBI" id="CHEBI:18420"/>
    </cofactor>
</comment>
<dbReference type="Gene3D" id="3.40.50.970">
    <property type="match status" value="1"/>
</dbReference>
<dbReference type="PANTHER" id="PTHR43322:SF4">
    <property type="entry name" value="1-DEOXY-D-XYLULOSE-5-PHOSPHATE SYNTHASE 2, CHLOROPLASTIC-RELATED"/>
    <property type="match status" value="1"/>
</dbReference>
<protein>
    <recommendedName>
        <fullName evidence="8">1-deoxy-D-xylulose-5-phosphate synthase</fullName>
    </recommendedName>
</protein>
<evidence type="ECO:0000256" key="5">
    <source>
        <dbReference type="ARBA" id="ARBA00023052"/>
    </source>
</evidence>
<comment type="subunit">
    <text evidence="2">Homodimer.</text>
</comment>
<dbReference type="GO" id="GO:0016114">
    <property type="term" value="P:terpenoid biosynthetic process"/>
    <property type="evidence" value="ECO:0007669"/>
    <property type="project" value="InterPro"/>
</dbReference>
<accession>W9S5R4</accession>
<evidence type="ECO:0000256" key="1">
    <source>
        <dbReference type="ARBA" id="ARBA00001946"/>
    </source>
</evidence>